<dbReference type="RefSeq" id="WP_092628718.1">
    <property type="nucleotide sequence ID" value="NZ_FNFM01000007.1"/>
</dbReference>
<dbReference type="PANTHER" id="PTHR11092">
    <property type="entry name" value="SUGAR NUCLEOTIDE EPIMERASE RELATED"/>
    <property type="match status" value="1"/>
</dbReference>
<dbReference type="InterPro" id="IPR036291">
    <property type="entry name" value="NAD(P)-bd_dom_sf"/>
</dbReference>
<evidence type="ECO:0000259" key="3">
    <source>
        <dbReference type="Pfam" id="PF08338"/>
    </source>
</evidence>
<gene>
    <name evidence="4" type="ORF">SAMN04487820_107270</name>
</gene>
<dbReference type="InterPro" id="IPR013549">
    <property type="entry name" value="DUF1731"/>
</dbReference>
<evidence type="ECO:0000313" key="5">
    <source>
        <dbReference type="Proteomes" id="UP000199213"/>
    </source>
</evidence>
<dbReference type="InterPro" id="IPR010099">
    <property type="entry name" value="SDR39U1"/>
</dbReference>
<evidence type="ECO:0000313" key="4">
    <source>
        <dbReference type="EMBL" id="SDK41240.1"/>
    </source>
</evidence>
<feature type="domain" description="NAD-dependent epimerase/dehydratase" evidence="2">
    <location>
        <begin position="3"/>
        <end position="209"/>
    </location>
</feature>
<keyword evidence="5" id="KW-1185">Reference proteome</keyword>
<dbReference type="Pfam" id="PF01370">
    <property type="entry name" value="Epimerase"/>
    <property type="match status" value="1"/>
</dbReference>
<feature type="domain" description="DUF1731" evidence="3">
    <location>
        <begin position="244"/>
        <end position="290"/>
    </location>
</feature>
<organism evidence="4 5">
    <name type="scientific">Actinopolyspora mzabensis</name>
    <dbReference type="NCBI Taxonomy" id="995066"/>
    <lineage>
        <taxon>Bacteria</taxon>
        <taxon>Bacillati</taxon>
        <taxon>Actinomycetota</taxon>
        <taxon>Actinomycetes</taxon>
        <taxon>Actinopolysporales</taxon>
        <taxon>Actinopolysporaceae</taxon>
        <taxon>Actinopolyspora</taxon>
    </lineage>
</organism>
<evidence type="ECO:0000256" key="1">
    <source>
        <dbReference type="ARBA" id="ARBA00009353"/>
    </source>
</evidence>
<name>A0A1G9BPQ6_ACTMZ</name>
<dbReference type="Pfam" id="PF08338">
    <property type="entry name" value="DUF1731"/>
    <property type="match status" value="1"/>
</dbReference>
<dbReference type="SUPFAM" id="SSF51735">
    <property type="entry name" value="NAD(P)-binding Rossmann-fold domains"/>
    <property type="match status" value="1"/>
</dbReference>
<evidence type="ECO:0000259" key="2">
    <source>
        <dbReference type="Pfam" id="PF01370"/>
    </source>
</evidence>
<reference evidence="5" key="1">
    <citation type="submission" date="2016-10" db="EMBL/GenBank/DDBJ databases">
        <authorList>
            <person name="Varghese N."/>
            <person name="Submissions S."/>
        </authorList>
    </citation>
    <scope>NUCLEOTIDE SEQUENCE [LARGE SCALE GENOMIC DNA]</scope>
    <source>
        <strain evidence="5">DSM 45460</strain>
    </source>
</reference>
<dbReference type="Gene3D" id="3.40.50.720">
    <property type="entry name" value="NAD(P)-binding Rossmann-like Domain"/>
    <property type="match status" value="1"/>
</dbReference>
<dbReference type="OrthoDB" id="9801773at2"/>
<dbReference type="AlphaFoldDB" id="A0A1G9BPQ6"/>
<comment type="similarity">
    <text evidence="1">Belongs to the NAD(P)-dependent epimerase/dehydratase family. SDR39U1 subfamily.</text>
</comment>
<sequence>MRVVIAGSSGLLGTHLVPALRHSRHEVIRLVRRAAQAPDERGWDPGAGEIETGALDGADAVINLCGAPLGGKRWTAERKRELLRSRTRPTAVLAGAVAERGIPALINASGVDFYGDTGGRLVTETAGPGQGFLADLCQRWEAAADAARPARVVRLRTGPVLSPSGGLLGQLKPLFSLMLGGRLGDGTQYMPWISLDDEIAAIRFVLENREISGPVNLTGPDPVTNAEFTRALGEALGRPAPWVIPGFAMRAALGEFAQEVALTGQRAVPAVLEEHGFTFQHPTVRSALGAAVSA</sequence>
<dbReference type="Proteomes" id="UP000199213">
    <property type="component" value="Unassembled WGS sequence"/>
</dbReference>
<protein>
    <recommendedName>
        <fullName evidence="6">TIGR01777 family protein</fullName>
    </recommendedName>
</protein>
<dbReference type="InterPro" id="IPR001509">
    <property type="entry name" value="Epimerase_deHydtase"/>
</dbReference>
<dbReference type="NCBIfam" id="TIGR01777">
    <property type="entry name" value="yfcH"/>
    <property type="match status" value="1"/>
</dbReference>
<dbReference type="EMBL" id="FNFM01000007">
    <property type="protein sequence ID" value="SDK41240.1"/>
    <property type="molecule type" value="Genomic_DNA"/>
</dbReference>
<dbReference type="PANTHER" id="PTHR11092:SF0">
    <property type="entry name" value="EPIMERASE FAMILY PROTEIN SDR39U1"/>
    <property type="match status" value="1"/>
</dbReference>
<proteinExistence type="inferred from homology"/>
<accession>A0A1G9BPQ6</accession>
<evidence type="ECO:0008006" key="6">
    <source>
        <dbReference type="Google" id="ProtNLM"/>
    </source>
</evidence>